<evidence type="ECO:0000256" key="1">
    <source>
        <dbReference type="ARBA" id="ARBA00022729"/>
    </source>
</evidence>
<evidence type="ECO:0000259" key="2">
    <source>
        <dbReference type="Pfam" id="PF13205"/>
    </source>
</evidence>
<dbReference type="EMBL" id="PEVY01000083">
    <property type="protein sequence ID" value="PIU74841.1"/>
    <property type="molecule type" value="Genomic_DNA"/>
</dbReference>
<dbReference type="InterPro" id="IPR032812">
    <property type="entry name" value="SbsA_Ig"/>
</dbReference>
<reference evidence="4" key="1">
    <citation type="submission" date="2017-09" db="EMBL/GenBank/DDBJ databases">
        <title>Depth-based differentiation of microbial function through sediment-hosted aquifers and enrichment of novel symbionts in the deep terrestrial subsurface.</title>
        <authorList>
            <person name="Probst A.J."/>
            <person name="Ladd B."/>
            <person name="Jarett J.K."/>
            <person name="Geller-Mcgrath D.E."/>
            <person name="Sieber C.M.K."/>
            <person name="Emerson J.B."/>
            <person name="Anantharaman K."/>
            <person name="Thomas B.C."/>
            <person name="Malmstrom R."/>
            <person name="Stieglmeier M."/>
            <person name="Klingl A."/>
            <person name="Woyke T."/>
            <person name="Ryan C.M."/>
            <person name="Banfield J.F."/>
        </authorList>
    </citation>
    <scope>NUCLEOTIDE SEQUENCE [LARGE SCALE GENOMIC DNA]</scope>
</reference>
<sequence length="1174" mass="122044">LPMIMHMSVMRAIKGDSTLDVAARMSDDSGTLAAANTALYYCASGSGTACDVIGEYTAVVGSSLGSGYFKFSIPSTVRNGAIVDTNDVRYILKATDPVDGTKVIYMSQSPQADMTCQSGTCNTAQIFANPFMIDVITSDQATTYGCDQTISGTIQSGGSNLDGVYVFLEGTAISTTTGLSGTFSFANVCPGVFQIIGAKSGYMDAMYQASAGEIGITMSMGQGFSGGGGDYSKPHVQFSMPGDMMQGFPIQENIYVVFTKEMDATTINGTLTSTAANIYLTTDGSSVVSGTMTYYSTNSGRPAGSPPDNYLLAFNPATDLTKGTNYTLIIKSNVISTNGQPLEGNKPGGGHTLNFTTFFDTTGGTFGSGASFPPYIVGTSPGNGAFNVALNTQINITFSEAMNSSSINATNIKMYTVTSPNTTSETETVMATPTVTLDTTGKIALVNPGIALTASRTYRVKVFGACQSAKGISMAMSTTVEMFRFNFDTGMTIDVTAPTIIGTYHSNGGTDIPVSVSAINIGFSEAMDPATINSNTILLKQGNTSLTATVEYDVGQRAANILSATALTPGGTYIIEVVVGDSGVSDIAGVHLADQSSTLAGTQNYSATFTVSTTADTDSPSIQFARCDDFSCAITFSEPMNSAKVGETAYDSGYSVLKKTNYEIRQAPLGTTSWGGVATVSLTSAVLEYDQINNTIKINGLALNHSGQDFQVKVSNAGDRFINASNATVHQIGGATGYATFVGPIQDSSTTGGMMGPGGPGPMMGPPTISGGTAAMGGSGGFDYGGNWEKPTNVMPMNMTAGKSTTYFVEFPATQAIPAGGSIKLTFLTGTDVASAQLVSEAQSMMNKDINGPALGTVKIAATESSGGVVNDGISISVSSRMVTATIDASNSASQAGDMIRFDVKGIVNPTVARSFDTNGYTVDIKTFNVAGALLDSMTSFPFFINAAGAYTLNGVITAAGANTSTARIYLGSSMTGPNETTVTFSGGTASYSFTGLSAGDYFLNTEPTITLGSTDYTGYVTPDPVFVNSVNCPGSVCTKNFSFTKQDNSSAYELTINIIGDFRTVSGISATDRNIDVFASSPSGFAVKTVTLADTNYTAGSPYSTKIYLSAVSNWSVGFGPAMPKGTMTMGPRRQRLRGCRPATLKFVFPVLMALRAGQRPLELVMTAFLFLR</sequence>
<protein>
    <recommendedName>
        <fullName evidence="2">SbsA Ig-like domain-containing protein</fullName>
    </recommendedName>
</protein>
<organism evidence="3 4">
    <name type="scientific">Candidatus Portnoybacteria bacterium CG06_land_8_20_14_3_00_39_12</name>
    <dbReference type="NCBI Taxonomy" id="1974809"/>
    <lineage>
        <taxon>Bacteria</taxon>
        <taxon>Candidatus Portnoyibacteriota</taxon>
    </lineage>
</organism>
<dbReference type="Pfam" id="PF13205">
    <property type="entry name" value="Big_5"/>
    <property type="match status" value="3"/>
</dbReference>
<feature type="domain" description="SbsA Ig-like" evidence="2">
    <location>
        <begin position="494"/>
        <end position="597"/>
    </location>
</feature>
<dbReference type="Proteomes" id="UP000228775">
    <property type="component" value="Unassembled WGS sequence"/>
</dbReference>
<proteinExistence type="predicted"/>
<keyword evidence="1" id="KW-0732">Signal</keyword>
<evidence type="ECO:0000313" key="4">
    <source>
        <dbReference type="Proteomes" id="UP000228775"/>
    </source>
</evidence>
<feature type="domain" description="SbsA Ig-like" evidence="2">
    <location>
        <begin position="373"/>
        <end position="489"/>
    </location>
</feature>
<dbReference type="SUPFAM" id="SSF49464">
    <property type="entry name" value="Carboxypeptidase regulatory domain-like"/>
    <property type="match status" value="1"/>
</dbReference>
<name>A0A2M7AW41_9BACT</name>
<dbReference type="InterPro" id="IPR014755">
    <property type="entry name" value="Cu-Rt/internalin_Ig-like"/>
</dbReference>
<evidence type="ECO:0000313" key="3">
    <source>
        <dbReference type="EMBL" id="PIU74841.1"/>
    </source>
</evidence>
<dbReference type="InterPro" id="IPR008969">
    <property type="entry name" value="CarboxyPept-like_regulatory"/>
</dbReference>
<feature type="domain" description="SbsA Ig-like" evidence="2">
    <location>
        <begin position="232"/>
        <end position="357"/>
    </location>
</feature>
<dbReference type="Gene3D" id="2.60.40.1120">
    <property type="entry name" value="Carboxypeptidase-like, regulatory domain"/>
    <property type="match status" value="1"/>
</dbReference>
<dbReference type="Gene3D" id="2.60.40.1220">
    <property type="match status" value="3"/>
</dbReference>
<feature type="non-terminal residue" evidence="3">
    <location>
        <position position="1"/>
    </location>
</feature>
<comment type="caution">
    <text evidence="3">The sequence shown here is derived from an EMBL/GenBank/DDBJ whole genome shotgun (WGS) entry which is preliminary data.</text>
</comment>
<gene>
    <name evidence="3" type="ORF">COS76_04000</name>
</gene>
<dbReference type="AlphaFoldDB" id="A0A2M7AW41"/>
<accession>A0A2M7AW41</accession>